<dbReference type="InterPro" id="IPR051679">
    <property type="entry name" value="DASS-Related_Transporters"/>
</dbReference>
<keyword evidence="2" id="KW-0813">Transport</keyword>
<dbReference type="PANTHER" id="PTHR43652:SF2">
    <property type="entry name" value="BASIC AMINO ACID ANTIPORTER YFCC-RELATED"/>
    <property type="match status" value="1"/>
</dbReference>
<dbReference type="InterPro" id="IPR006037">
    <property type="entry name" value="RCK_C"/>
</dbReference>
<dbReference type="AlphaFoldDB" id="A0A1Z5K094"/>
<evidence type="ECO:0000256" key="1">
    <source>
        <dbReference type="ARBA" id="ARBA00004141"/>
    </source>
</evidence>
<comment type="similarity">
    <text evidence="7">Belongs to the divalent anion:Na+ symporter (DASS) superfamily. Na+/sulfate symporter (TC 2.A.47.4) family.</text>
</comment>
<evidence type="ECO:0000256" key="8">
    <source>
        <dbReference type="SAM" id="Phobius"/>
    </source>
</evidence>
<keyword evidence="5 8" id="KW-1133">Transmembrane helix</keyword>
<feature type="transmembrane region" description="Helical" evidence="8">
    <location>
        <begin position="38"/>
        <end position="54"/>
    </location>
</feature>
<proteinExistence type="inferred from homology"/>
<dbReference type="GO" id="GO:0015116">
    <property type="term" value="F:sulfate transmembrane transporter activity"/>
    <property type="evidence" value="ECO:0007669"/>
    <property type="project" value="UniProtKB-ARBA"/>
</dbReference>
<evidence type="ECO:0000256" key="6">
    <source>
        <dbReference type="ARBA" id="ARBA00023136"/>
    </source>
</evidence>
<feature type="transmembrane region" description="Helical" evidence="8">
    <location>
        <begin position="1001"/>
        <end position="1020"/>
    </location>
</feature>
<feature type="transmembrane region" description="Helical" evidence="8">
    <location>
        <begin position="1026"/>
        <end position="1045"/>
    </location>
</feature>
<keyword evidence="4" id="KW-0677">Repeat</keyword>
<evidence type="ECO:0000256" key="7">
    <source>
        <dbReference type="ARBA" id="ARBA00061614"/>
    </source>
</evidence>
<keyword evidence="6 8" id="KW-0472">Membrane</keyword>
<dbReference type="Pfam" id="PF03600">
    <property type="entry name" value="CitMHS"/>
    <property type="match status" value="1"/>
</dbReference>
<dbReference type="InterPro" id="IPR045865">
    <property type="entry name" value="ACT-like_dom_sf"/>
</dbReference>
<sequence>MFPFQFDEVSSSYGPCGAHQRHLEEATETKEDDETWEIVYTSVVIVVMFAALITDRIGADHIMLIAMTMFMVAGIITVKEGLAGFANTGLITVMVLFVVAEGISKTGALDWYMAKLLGSPKSIASAQLRILIPITIVSAFLNNTPIVVVMLPIIQRWAKNIGLPKQQLLIPLSWGSIFGGTCTLIGTSTNLVVTGLLEDRYGDEVPISLFDLGVYGVPVAMVGIAYVILFSPYLLPGKIEQDDQDAILLGARVTAWSPAAGRTVQRSGLRDTGGIYLVSVLRAETGNIHRAVSRDFVVNAGDTLYFTGLVESFGDFCEEHGLEMVTNETEIKDAPGGVDNTTFVTEQDVVNPGKNLIGLQVGTTKESLLDADDEERLRSIHRMTDVIRGDKEGDPGMQGAPASIVVSMDGDIVVVGVDAPDRPGLLLDISKGLLKLGLELRHTEAAVRGSRSLSIWRTEAIQVEDLPDLDQIWSVLNALLSADGGVAKQRGLRVLRAQVRKGSRLEGKMASEINFNHLYKAALVVDPGNQFQEGDVLVLQAKEGSPLLLDPPADFYLEEKAVSKSGSALSLGKLAAKRGNKTNDAAAADDFDGDVEHAAVVEAAWKDLQVLTPQSGETREFLTAMAVAEKSGFIGKTANQLAITRLPGIYLVTIDRPTPGGVCKVQGGKSSVNDALSQSDKNSVQNFSMVAITKDDPLQEGDILWFSGSAASVGDLRKIPGLRSYESKEVGKIEDKIFDRRLVQAVVARNGALVGHTVKEMRFRSRYGAAVIAVHREGKRVHDHPGQVKLQAGDVLLLEAGPSFITKTAEHDRSFALLAEVEDSAPPRLSLLIPALIITVTMLAVFSAGVAELVVCGLVASFCMVAIGIMSEQEARDSVNWDIYVIIASAFGIGTALMNSGVADIIANFLVDVGTAMGIGDAGLLGAVYFATFLISSVLTNNAAAALLFPVAMNAAESAGIDRSLMSYALMLGASASFMTPYGYTTNLLIYGPGGYKYTDFLKMGTPLQIVLWVASILFLSVFEWYISWLGSAIILVASIAFRLLEASHASARKADRK</sequence>
<feature type="domain" description="RCK C-terminal" evidence="9">
    <location>
        <begin position="236"/>
        <end position="322"/>
    </location>
</feature>
<dbReference type="InParanoid" id="A0A1Z5K094"/>
<keyword evidence="3 8" id="KW-0812">Transmembrane</keyword>
<dbReference type="Pfam" id="PF02080">
    <property type="entry name" value="TrkA_C"/>
    <property type="match status" value="1"/>
</dbReference>
<evidence type="ECO:0000256" key="4">
    <source>
        <dbReference type="ARBA" id="ARBA00022737"/>
    </source>
</evidence>
<evidence type="ECO:0000259" key="10">
    <source>
        <dbReference type="PROSITE" id="PS51671"/>
    </source>
</evidence>
<dbReference type="GO" id="GO:0006813">
    <property type="term" value="P:potassium ion transport"/>
    <property type="evidence" value="ECO:0007669"/>
    <property type="project" value="InterPro"/>
</dbReference>
<feature type="transmembrane region" description="Helical" evidence="8">
    <location>
        <begin position="883"/>
        <end position="911"/>
    </location>
</feature>
<reference evidence="11 12" key="1">
    <citation type="journal article" date="2015" name="Plant Cell">
        <title>Oil accumulation by the oleaginous diatom Fistulifera solaris as revealed by the genome and transcriptome.</title>
        <authorList>
            <person name="Tanaka T."/>
            <person name="Maeda Y."/>
            <person name="Veluchamy A."/>
            <person name="Tanaka M."/>
            <person name="Abida H."/>
            <person name="Marechal E."/>
            <person name="Bowler C."/>
            <person name="Muto M."/>
            <person name="Sunaga Y."/>
            <person name="Tanaka M."/>
            <person name="Yoshino T."/>
            <person name="Taniguchi T."/>
            <person name="Fukuda Y."/>
            <person name="Nemoto M."/>
            <person name="Matsumoto M."/>
            <person name="Wong P.S."/>
            <person name="Aburatani S."/>
            <person name="Fujibuchi W."/>
        </authorList>
    </citation>
    <scope>NUCLEOTIDE SEQUENCE [LARGE SCALE GENOMIC DNA]</scope>
    <source>
        <strain evidence="11 12">JPCC DA0580</strain>
    </source>
</reference>
<feature type="transmembrane region" description="Helical" evidence="8">
    <location>
        <begin position="174"/>
        <end position="197"/>
    </location>
</feature>
<dbReference type="GO" id="GO:0005886">
    <property type="term" value="C:plasma membrane"/>
    <property type="evidence" value="ECO:0007669"/>
    <property type="project" value="TreeGrafter"/>
</dbReference>
<accession>A0A1Z5K094</accession>
<dbReference type="PROSITE" id="PS51202">
    <property type="entry name" value="RCK_C"/>
    <property type="match status" value="2"/>
</dbReference>
<dbReference type="Proteomes" id="UP000198406">
    <property type="component" value="Unassembled WGS sequence"/>
</dbReference>
<dbReference type="PROSITE" id="PS51671">
    <property type="entry name" value="ACT"/>
    <property type="match status" value="1"/>
</dbReference>
<dbReference type="SUPFAM" id="SSF116726">
    <property type="entry name" value="TrkA C-terminal domain-like"/>
    <property type="match status" value="3"/>
</dbReference>
<feature type="transmembrane region" description="Helical" evidence="8">
    <location>
        <begin position="923"/>
        <end position="948"/>
    </location>
</feature>
<evidence type="ECO:0000313" key="11">
    <source>
        <dbReference type="EMBL" id="GAX19705.1"/>
    </source>
</evidence>
<dbReference type="InterPro" id="IPR036721">
    <property type="entry name" value="RCK_C_sf"/>
</dbReference>
<evidence type="ECO:0000259" key="9">
    <source>
        <dbReference type="PROSITE" id="PS51202"/>
    </source>
</evidence>
<evidence type="ECO:0000256" key="3">
    <source>
        <dbReference type="ARBA" id="ARBA00022692"/>
    </source>
</evidence>
<name>A0A1Z5K094_FISSO</name>
<evidence type="ECO:0000256" key="5">
    <source>
        <dbReference type="ARBA" id="ARBA00022989"/>
    </source>
</evidence>
<evidence type="ECO:0008006" key="13">
    <source>
        <dbReference type="Google" id="ProtNLM"/>
    </source>
</evidence>
<dbReference type="InterPro" id="IPR004680">
    <property type="entry name" value="Cit_transptr-like_dom"/>
</dbReference>
<feature type="transmembrane region" description="Helical" evidence="8">
    <location>
        <begin position="61"/>
        <end position="78"/>
    </location>
</feature>
<dbReference type="FunFam" id="3.30.70.1450:FF:000009">
    <property type="entry name" value="SLC13 family permease"/>
    <property type="match status" value="1"/>
</dbReference>
<comment type="caution">
    <text evidence="11">The sequence shown here is derived from an EMBL/GenBank/DDBJ whole genome shotgun (WGS) entry which is preliminary data.</text>
</comment>
<dbReference type="OrthoDB" id="442352at2759"/>
<feature type="domain" description="RCK C-terminal" evidence="9">
    <location>
        <begin position="730"/>
        <end position="814"/>
    </location>
</feature>
<feature type="transmembrane region" description="Helical" evidence="8">
    <location>
        <begin position="968"/>
        <end position="989"/>
    </location>
</feature>
<keyword evidence="12" id="KW-1185">Reference proteome</keyword>
<dbReference type="EMBL" id="BDSP01000137">
    <property type="protein sequence ID" value="GAX19705.1"/>
    <property type="molecule type" value="Genomic_DNA"/>
</dbReference>
<dbReference type="GO" id="GO:0008324">
    <property type="term" value="F:monoatomic cation transmembrane transporter activity"/>
    <property type="evidence" value="ECO:0007669"/>
    <property type="project" value="InterPro"/>
</dbReference>
<dbReference type="InterPro" id="IPR002912">
    <property type="entry name" value="ACT_dom"/>
</dbReference>
<comment type="subcellular location">
    <subcellularLocation>
        <location evidence="1">Membrane</location>
        <topology evidence="1">Multi-pass membrane protein</topology>
    </subcellularLocation>
</comment>
<feature type="domain" description="ACT" evidence="10">
    <location>
        <begin position="414"/>
        <end position="494"/>
    </location>
</feature>
<feature type="transmembrane region" description="Helical" evidence="8">
    <location>
        <begin position="209"/>
        <end position="235"/>
    </location>
</feature>
<gene>
    <name evidence="11" type="ORF">FisN_19Hh292</name>
</gene>
<protein>
    <recommendedName>
        <fullName evidence="13">Citrate transporter-like domain-containing protein</fullName>
    </recommendedName>
</protein>
<evidence type="ECO:0000256" key="2">
    <source>
        <dbReference type="ARBA" id="ARBA00022448"/>
    </source>
</evidence>
<dbReference type="Gene3D" id="3.30.70.1450">
    <property type="entry name" value="Regulator of K+ conductance, C-terminal domain"/>
    <property type="match status" value="3"/>
</dbReference>
<feature type="transmembrane region" description="Helical" evidence="8">
    <location>
        <begin position="90"/>
        <end position="109"/>
    </location>
</feature>
<feature type="transmembrane region" description="Helical" evidence="8">
    <location>
        <begin position="130"/>
        <end position="154"/>
    </location>
</feature>
<evidence type="ECO:0000313" key="12">
    <source>
        <dbReference type="Proteomes" id="UP000198406"/>
    </source>
</evidence>
<organism evidence="11 12">
    <name type="scientific">Fistulifera solaris</name>
    <name type="common">Oleaginous diatom</name>
    <dbReference type="NCBI Taxonomy" id="1519565"/>
    <lineage>
        <taxon>Eukaryota</taxon>
        <taxon>Sar</taxon>
        <taxon>Stramenopiles</taxon>
        <taxon>Ochrophyta</taxon>
        <taxon>Bacillariophyta</taxon>
        <taxon>Bacillariophyceae</taxon>
        <taxon>Bacillariophycidae</taxon>
        <taxon>Naviculales</taxon>
        <taxon>Naviculaceae</taxon>
        <taxon>Fistulifera</taxon>
    </lineage>
</organism>
<dbReference type="SUPFAM" id="SSF55021">
    <property type="entry name" value="ACT-like"/>
    <property type="match status" value="1"/>
</dbReference>
<dbReference type="PANTHER" id="PTHR43652">
    <property type="entry name" value="BASIC AMINO ACID ANTIPORTER YFCC-RELATED"/>
    <property type="match status" value="1"/>
</dbReference>